<dbReference type="eggNOG" id="arCOG01510">
    <property type="taxonomic scope" value="Archaea"/>
</dbReference>
<dbReference type="KEGG" id="mpd:MCP_2990"/>
<dbReference type="FunCoup" id="D1Z2Z0">
    <property type="interactions" value="14"/>
</dbReference>
<sequence>MSDVLEVYEKLNGKITQKEFKKLVDEKMDIMGGLCDEHTAALLVAHDLGIEGVNAIKIKEITLDKKNVQFIAKVTGASDVRKFSRNDGSEGRVCNLTVADETGEVTLVLWDELADAVMTGDIKEGDVLKISGYVKEGQRGMEVSIGKGGGIQKDESTKITVKDPMIPIKGVQMGNGNVCVRAMILSKQEPRSFNRKDGSKGSVQGVMIGDESGKIRLTVWDNKLKDVEALNPGDSIEVLHAYTRESMGGVEIQVGNRGIVRRSDKKVEYEEPVSKIGDIEADKSYNVKGVVTGIDGVREFTTKDGKLGRLCGVHLSDDTGRVRVVFWGEHANFAEALSVGDKILVTDAQAKLNFRQELELSANWRSAVRKIE</sequence>
<evidence type="ECO:0000256" key="1">
    <source>
        <dbReference type="ARBA" id="ARBA00023125"/>
    </source>
</evidence>
<feature type="domain" description="OB" evidence="2">
    <location>
        <begin position="286"/>
        <end position="363"/>
    </location>
</feature>
<dbReference type="InParanoid" id="D1Z2Z0"/>
<name>D1Z2Z0_METPS</name>
<dbReference type="CDD" id="cd04491">
    <property type="entry name" value="SoSSB_OBF"/>
    <property type="match status" value="3"/>
</dbReference>
<dbReference type="GO" id="GO:0010212">
    <property type="term" value="P:response to ionizing radiation"/>
    <property type="evidence" value="ECO:0007669"/>
    <property type="project" value="TreeGrafter"/>
</dbReference>
<dbReference type="GO" id="GO:0003677">
    <property type="term" value="F:DNA binding"/>
    <property type="evidence" value="ECO:0007669"/>
    <property type="project" value="UniProtKB-KW"/>
</dbReference>
<evidence type="ECO:0000313" key="3">
    <source>
        <dbReference type="EMBL" id="BAI63062.1"/>
    </source>
</evidence>
<proteinExistence type="predicted"/>
<dbReference type="Gene3D" id="2.40.50.140">
    <property type="entry name" value="Nucleic acid-binding proteins"/>
    <property type="match status" value="3"/>
</dbReference>
<dbReference type="OrthoDB" id="6262at2157"/>
<dbReference type="Proteomes" id="UP000001882">
    <property type="component" value="Chromosome"/>
</dbReference>
<evidence type="ECO:0000259" key="2">
    <source>
        <dbReference type="Pfam" id="PF01336"/>
    </source>
</evidence>
<dbReference type="InterPro" id="IPR051231">
    <property type="entry name" value="SOSS-B"/>
</dbReference>
<dbReference type="InterPro" id="IPR004365">
    <property type="entry name" value="NA-bd_OB_tRNA"/>
</dbReference>
<feature type="domain" description="OB" evidence="2">
    <location>
        <begin position="84"/>
        <end position="145"/>
    </location>
</feature>
<dbReference type="GeneID" id="8682631"/>
<dbReference type="GO" id="GO:0000724">
    <property type="term" value="P:double-strand break repair via homologous recombination"/>
    <property type="evidence" value="ECO:0007669"/>
    <property type="project" value="TreeGrafter"/>
</dbReference>
<dbReference type="RefSeq" id="WP_012901732.1">
    <property type="nucleotide sequence ID" value="NC_013665.1"/>
</dbReference>
<gene>
    <name evidence="3" type="ordered locus">MCP_2990</name>
</gene>
<keyword evidence="1 3" id="KW-0238">DNA-binding</keyword>
<reference evidence="4" key="3">
    <citation type="journal article" date="2011" name="PLoS ONE">
        <title>Genome sequence of a mesophilic hydrogenotrophic methanogen Methanocella paludicola, the first cultivated representative of the order Methanocellales.</title>
        <authorList>
            <person name="Sakai S."/>
            <person name="Takaki Y."/>
            <person name="Shimamura S."/>
            <person name="Sekine M."/>
            <person name="Tajima T."/>
            <person name="Kosugi H."/>
            <person name="Ichikawa N."/>
            <person name="Tasumi E."/>
            <person name="Hiraki A.T."/>
            <person name="Shimizu A."/>
            <person name="Kato Y."/>
            <person name="Nishiko R."/>
            <person name="Mori K."/>
            <person name="Fujita N."/>
            <person name="Imachi H."/>
            <person name="Takai K."/>
        </authorList>
    </citation>
    <scope>NUCLEOTIDE SEQUENCE [LARGE SCALE GENOMIC DNA]</scope>
    <source>
        <strain evidence="4">DSM 17711 / JCM 13418 / NBRC 101707 / SANAE</strain>
    </source>
</reference>
<dbReference type="PANTHER" id="PTHR13356">
    <property type="entry name" value="OB FOLD NUCLEIC ACID BINDING PROTEIN-RELATED"/>
    <property type="match status" value="1"/>
</dbReference>
<accession>D1Z2Z0</accession>
<dbReference type="Pfam" id="PF01336">
    <property type="entry name" value="tRNA_anti-codon"/>
    <property type="match status" value="2"/>
</dbReference>
<dbReference type="InterPro" id="IPR012340">
    <property type="entry name" value="NA-bd_OB-fold"/>
</dbReference>
<organism evidence="3 4">
    <name type="scientific">Methanocella paludicola (strain DSM 17711 / JCM 13418 / NBRC 101707 / SANAE)</name>
    <dbReference type="NCBI Taxonomy" id="304371"/>
    <lineage>
        <taxon>Archaea</taxon>
        <taxon>Methanobacteriati</taxon>
        <taxon>Methanobacteriota</taxon>
        <taxon>Stenosarchaea group</taxon>
        <taxon>Methanomicrobia</taxon>
        <taxon>Methanocellales</taxon>
        <taxon>Methanocellaceae</taxon>
        <taxon>Methanocella</taxon>
    </lineage>
</organism>
<dbReference type="SUPFAM" id="SSF50249">
    <property type="entry name" value="Nucleic acid-binding proteins"/>
    <property type="match status" value="3"/>
</dbReference>
<evidence type="ECO:0000313" key="4">
    <source>
        <dbReference type="Proteomes" id="UP000001882"/>
    </source>
</evidence>
<dbReference type="STRING" id="304371.MCP_2990"/>
<reference evidence="3 4" key="1">
    <citation type="journal article" date="2007" name="Appl. Environ. Microbiol.">
        <title>Isolation of key methanogens for global methane emission from rice paddy fields: a novel isolate affiliated with the clone cluster rice cluster I.</title>
        <authorList>
            <person name="Sakai S."/>
            <person name="Imachi H."/>
            <person name="Sekiguchi Y."/>
            <person name="Ohashi A."/>
            <person name="Harada H."/>
            <person name="Kamagata Y."/>
        </authorList>
    </citation>
    <scope>NUCLEOTIDE SEQUENCE [LARGE SCALE GENOMIC DNA]</scope>
    <source>
        <strain evidence="4">DSM 17711 / JCM 13418 / NBRC 101707 / SANAE</strain>
    </source>
</reference>
<dbReference type="NCBIfam" id="NF012035">
    <property type="entry name" value="PRK15491.1"/>
    <property type="match status" value="1"/>
</dbReference>
<dbReference type="PANTHER" id="PTHR13356:SF0">
    <property type="entry name" value="SOSS COMPLEX SUBUNIT B HOMOLOG"/>
    <property type="match status" value="1"/>
</dbReference>
<keyword evidence="4" id="KW-1185">Reference proteome</keyword>
<dbReference type="AlphaFoldDB" id="D1Z2Z0"/>
<dbReference type="EMBL" id="AP011532">
    <property type="protein sequence ID" value="BAI63062.1"/>
    <property type="molecule type" value="Genomic_DNA"/>
</dbReference>
<protein>
    <submittedName>
        <fullName evidence="3">Single-stranded DNA-binding replication protein</fullName>
    </submittedName>
</protein>
<reference evidence="3 4" key="2">
    <citation type="journal article" date="2008" name="Int. J. Syst. Evol. Microbiol.">
        <title>Methanocella paludicola gen. nov., sp. nov., a methane-producing archaeon, the first isolate of the lineage 'Rice Cluster I', and proposal of the new archaeal order Methanocellales ord. nov.</title>
        <authorList>
            <person name="Sakai S."/>
            <person name="Imachi H."/>
            <person name="Hanada S."/>
            <person name="Ohashi A."/>
            <person name="Harada H."/>
            <person name="Kamagata Y."/>
        </authorList>
    </citation>
    <scope>NUCLEOTIDE SEQUENCE [LARGE SCALE GENOMIC DNA]</scope>
    <source>
        <strain evidence="4">DSM 17711 / JCM 13418 / NBRC 101707 / SANAE</strain>
    </source>
</reference>